<dbReference type="OrthoDB" id="8781117at2"/>
<reference evidence="2 3" key="1">
    <citation type="submission" date="2012-08" db="EMBL/GenBank/DDBJ databases">
        <title>Whole genome shotgun sequence of Austwickia chelonae NBRC 105200.</title>
        <authorList>
            <person name="Yoshida I."/>
            <person name="Hosoyama A."/>
            <person name="Tsuchikane K."/>
            <person name="Katsumata H."/>
            <person name="Ando Y."/>
            <person name="Ohji S."/>
            <person name="Hamada M."/>
            <person name="Tamura T."/>
            <person name="Yamazoe A."/>
            <person name="Yamazaki S."/>
            <person name="Fujita N."/>
        </authorList>
    </citation>
    <scope>NUCLEOTIDE SEQUENCE [LARGE SCALE GENOMIC DNA]</scope>
    <source>
        <strain evidence="2 3">NBRC 105200</strain>
    </source>
</reference>
<dbReference type="InterPro" id="IPR009003">
    <property type="entry name" value="Peptidase_S1_PA"/>
</dbReference>
<evidence type="ECO:0000313" key="2">
    <source>
        <dbReference type="EMBL" id="GAB78505.1"/>
    </source>
</evidence>
<dbReference type="eggNOG" id="ENOG5032Y7U">
    <property type="taxonomic scope" value="Bacteria"/>
</dbReference>
<dbReference type="STRING" id="100225.SAMN05421595_2776"/>
<dbReference type="InterPro" id="IPR043504">
    <property type="entry name" value="Peptidase_S1_PA_chymotrypsin"/>
</dbReference>
<evidence type="ECO:0008006" key="4">
    <source>
        <dbReference type="Google" id="ProtNLM"/>
    </source>
</evidence>
<dbReference type="RefSeq" id="WP_006503260.1">
    <property type="nucleotide sequence ID" value="NZ_BAGZ01000009.1"/>
</dbReference>
<name>K6VT72_9MICO</name>
<proteinExistence type="predicted"/>
<feature type="signal peptide" evidence="1">
    <location>
        <begin position="1"/>
        <end position="29"/>
    </location>
</feature>
<dbReference type="AlphaFoldDB" id="K6VT72"/>
<organism evidence="2 3">
    <name type="scientific">Austwickia chelonae NBRC 105200</name>
    <dbReference type="NCBI Taxonomy" id="1184607"/>
    <lineage>
        <taxon>Bacteria</taxon>
        <taxon>Bacillati</taxon>
        <taxon>Actinomycetota</taxon>
        <taxon>Actinomycetes</taxon>
        <taxon>Micrococcales</taxon>
        <taxon>Dermatophilaceae</taxon>
        <taxon>Austwickia</taxon>
    </lineage>
</organism>
<sequence>MNVRHRLVMVGVPLLVGSLAVSAPSLSQAKESQATEVVTSAGESGSGARALARTVEALAERQGSDRADAAQRITAEGRFSAQVENLRKNYPEFFADARQGEGGETGSIAFKKTLDPASKKTISDIGKHAGIKISFDRRFSEKELSRRQDSIAATLTRHGVQTFTVGADSDTQEIRVRSAAPTEHILNSWRRTAGSAATDLPTVHTVTDPNFRLRKNVEVIGGADLQAYNAPSVAACTAAFVVSPTSGGKGLLTAGHCSDWLRYGTYPWLSQGWGGRDHVGDLQYHTVLGRSTAPWFVYERGSYLTVRGVRWPWVGQTVNRYGRASENWADTVVRTGMRVRYSNTEYYDNMAAYSPCFSNGGDSGGPVWTPVANGSGGYAVGIHHGVGTGDDGSDECLFTPAAIVNSAWNGGLNIDYVP</sequence>
<evidence type="ECO:0000256" key="1">
    <source>
        <dbReference type="SAM" id="SignalP"/>
    </source>
</evidence>
<dbReference type="CDD" id="cd21112">
    <property type="entry name" value="alphaLP-like"/>
    <property type="match status" value="1"/>
</dbReference>
<keyword evidence="3" id="KW-1185">Reference proteome</keyword>
<dbReference type="Gene3D" id="2.40.10.10">
    <property type="entry name" value="Trypsin-like serine proteases"/>
    <property type="match status" value="2"/>
</dbReference>
<keyword evidence="1" id="KW-0732">Signal</keyword>
<evidence type="ECO:0000313" key="3">
    <source>
        <dbReference type="Proteomes" id="UP000008495"/>
    </source>
</evidence>
<gene>
    <name evidence="2" type="ORF">AUCHE_09_01100</name>
</gene>
<feature type="chain" id="PRO_5003899232" description="Peptidase" evidence="1">
    <location>
        <begin position="30"/>
        <end position="418"/>
    </location>
</feature>
<dbReference type="SUPFAM" id="SSF50494">
    <property type="entry name" value="Trypsin-like serine proteases"/>
    <property type="match status" value="1"/>
</dbReference>
<comment type="caution">
    <text evidence="2">The sequence shown here is derived from an EMBL/GenBank/DDBJ whole genome shotgun (WGS) entry which is preliminary data.</text>
</comment>
<dbReference type="EMBL" id="BAGZ01000009">
    <property type="protein sequence ID" value="GAB78505.1"/>
    <property type="molecule type" value="Genomic_DNA"/>
</dbReference>
<protein>
    <recommendedName>
        <fullName evidence="4">Peptidase</fullName>
    </recommendedName>
</protein>
<accession>K6VT72</accession>
<dbReference type="Proteomes" id="UP000008495">
    <property type="component" value="Unassembled WGS sequence"/>
</dbReference>